<sequence length="344" mass="37301">MASSSSLGGAVPDKSCVAMARDQQQASSSKIRSNESSQKKTNNSISLAQQQLLEKLCGSRGRNRGRILPSFNPVGDTQHTAAISPTLLSRRRAPPSIPEIRVKGADPGDAPTDASGSVSPSNHPQSADHLQVPTRSRPRAQHKRPTVQSGGGSKRTFLGCVDRALGLHHVRTFGDHEPVIDSRYRAKRNTFRIIALFGVSMMLSLAASIALFVYFASKGTAGPEWFAWIGISAVGWIWSFLALIMAKQSKRRVLHDVEIAQQSILLNSRVREGTVAPIPMIGGLSANKQQVIGARSDADADGVASVVLGRHPGLEPIQEEDWVRDAEERLDMLVANQRRQGRDK</sequence>
<protein>
    <submittedName>
        <fullName evidence="3">Uncharacterized protein</fullName>
    </submittedName>
</protein>
<keyword evidence="2" id="KW-0812">Transmembrane</keyword>
<name>A0A066XR00_COLSU</name>
<accession>A0A066XR00</accession>
<evidence type="ECO:0000256" key="1">
    <source>
        <dbReference type="SAM" id="MobiDB-lite"/>
    </source>
</evidence>
<comment type="caution">
    <text evidence="3">The sequence shown here is derived from an EMBL/GenBank/DDBJ whole genome shotgun (WGS) entry which is preliminary data.</text>
</comment>
<keyword evidence="2" id="KW-1133">Transmembrane helix</keyword>
<evidence type="ECO:0000313" key="4">
    <source>
        <dbReference type="Proteomes" id="UP000027238"/>
    </source>
</evidence>
<dbReference type="HOGENOM" id="CLU_894316_0_0_1"/>
<dbReference type="OMA" id="PEWFAWI"/>
<dbReference type="AlphaFoldDB" id="A0A066XR00"/>
<dbReference type="OrthoDB" id="4851285at2759"/>
<feature type="compositionally biased region" description="Polar residues" evidence="1">
    <location>
        <begin position="75"/>
        <end position="87"/>
    </location>
</feature>
<evidence type="ECO:0000256" key="2">
    <source>
        <dbReference type="SAM" id="Phobius"/>
    </source>
</evidence>
<gene>
    <name evidence="3" type="ORF">CSUB01_08455</name>
</gene>
<proteinExistence type="predicted"/>
<feature type="compositionally biased region" description="Polar residues" evidence="1">
    <location>
        <begin position="114"/>
        <end position="125"/>
    </location>
</feature>
<keyword evidence="4" id="KW-1185">Reference proteome</keyword>
<dbReference type="Proteomes" id="UP000027238">
    <property type="component" value="Unassembled WGS sequence"/>
</dbReference>
<dbReference type="eggNOG" id="ENOG502T544">
    <property type="taxonomic scope" value="Eukaryota"/>
</dbReference>
<feature type="transmembrane region" description="Helical" evidence="2">
    <location>
        <begin position="193"/>
        <end position="213"/>
    </location>
</feature>
<keyword evidence="2" id="KW-0472">Membrane</keyword>
<feature type="region of interest" description="Disordered" evidence="1">
    <location>
        <begin position="67"/>
        <end position="155"/>
    </location>
</feature>
<evidence type="ECO:0000313" key="3">
    <source>
        <dbReference type="EMBL" id="KDN71287.1"/>
    </source>
</evidence>
<organism evidence="3 4">
    <name type="scientific">Colletotrichum sublineola</name>
    <name type="common">Sorghum anthracnose fungus</name>
    <dbReference type="NCBI Taxonomy" id="1173701"/>
    <lineage>
        <taxon>Eukaryota</taxon>
        <taxon>Fungi</taxon>
        <taxon>Dikarya</taxon>
        <taxon>Ascomycota</taxon>
        <taxon>Pezizomycotina</taxon>
        <taxon>Sordariomycetes</taxon>
        <taxon>Hypocreomycetidae</taxon>
        <taxon>Glomerellales</taxon>
        <taxon>Glomerellaceae</taxon>
        <taxon>Colletotrichum</taxon>
        <taxon>Colletotrichum graminicola species complex</taxon>
    </lineage>
</organism>
<feature type="compositionally biased region" description="Polar residues" evidence="1">
    <location>
        <begin position="22"/>
        <end position="47"/>
    </location>
</feature>
<reference evidence="4" key="1">
    <citation type="journal article" date="2014" name="Genome Announc.">
        <title>Draft genome sequence of Colletotrichum sublineola, a destructive pathogen of cultivated sorghum.</title>
        <authorList>
            <person name="Baroncelli R."/>
            <person name="Sanz-Martin J.M."/>
            <person name="Rech G.E."/>
            <person name="Sukno S.A."/>
            <person name="Thon M.R."/>
        </authorList>
    </citation>
    <scope>NUCLEOTIDE SEQUENCE [LARGE SCALE GENOMIC DNA]</scope>
    <source>
        <strain evidence="4">TX430BB</strain>
    </source>
</reference>
<feature type="compositionally biased region" description="Basic residues" evidence="1">
    <location>
        <begin position="136"/>
        <end position="145"/>
    </location>
</feature>
<feature type="transmembrane region" description="Helical" evidence="2">
    <location>
        <begin position="225"/>
        <end position="246"/>
    </location>
</feature>
<feature type="region of interest" description="Disordered" evidence="1">
    <location>
        <begin position="1"/>
        <end position="47"/>
    </location>
</feature>
<dbReference type="EMBL" id="JMSE01000212">
    <property type="protein sequence ID" value="KDN71287.1"/>
    <property type="molecule type" value="Genomic_DNA"/>
</dbReference>